<feature type="modified residue" description="FMN phosphoryl threonine" evidence="10">
    <location>
        <position position="166"/>
    </location>
</feature>
<dbReference type="GO" id="GO:0022900">
    <property type="term" value="P:electron transport chain"/>
    <property type="evidence" value="ECO:0007669"/>
    <property type="project" value="UniProtKB-UniRule"/>
</dbReference>
<dbReference type="GO" id="GO:0005886">
    <property type="term" value="C:plasma membrane"/>
    <property type="evidence" value="ECO:0007669"/>
    <property type="project" value="UniProtKB-SubCell"/>
</dbReference>
<comment type="subcellular location">
    <subcellularLocation>
        <location evidence="10">Cell membrane</location>
        <topology evidence="10">Multi-pass membrane protein</topology>
    </subcellularLocation>
</comment>
<evidence type="ECO:0000256" key="2">
    <source>
        <dbReference type="ARBA" id="ARBA00022553"/>
    </source>
</evidence>
<dbReference type="GO" id="GO:0055085">
    <property type="term" value="P:transmembrane transport"/>
    <property type="evidence" value="ECO:0007669"/>
    <property type="project" value="InterPro"/>
</dbReference>
<feature type="transmembrane region" description="Helical" evidence="10">
    <location>
        <begin position="21"/>
        <end position="39"/>
    </location>
</feature>
<dbReference type="OrthoDB" id="9776359at2"/>
<keyword evidence="2 10" id="KW-0597">Phosphoprotein</keyword>
<comment type="similarity">
    <text evidence="10">Belongs to the NqrB/RnfD family.</text>
</comment>
<evidence type="ECO:0000313" key="11">
    <source>
        <dbReference type="EMBL" id="EIM57893.1"/>
    </source>
</evidence>
<evidence type="ECO:0000256" key="9">
    <source>
        <dbReference type="ARBA" id="ARBA00023136"/>
    </source>
</evidence>
<keyword evidence="10" id="KW-1003">Cell membrane</keyword>
<comment type="caution">
    <text evidence="10">Lacks conserved residue(s) required for the propagation of feature annotation.</text>
</comment>
<gene>
    <name evidence="10" type="primary">rnfD</name>
    <name evidence="11" type="ORF">EubceDRAFT1_2133</name>
</gene>
<keyword evidence="5 10" id="KW-0812">Transmembrane</keyword>
<feature type="transmembrane region" description="Helical" evidence="10">
    <location>
        <begin position="190"/>
        <end position="209"/>
    </location>
</feature>
<dbReference type="HOGENOM" id="CLU_042020_1_0_9"/>
<dbReference type="Pfam" id="PF03116">
    <property type="entry name" value="NQR2_RnfD_RnfE"/>
    <property type="match status" value="1"/>
</dbReference>
<dbReference type="HAMAP" id="MF_00462">
    <property type="entry name" value="RsxD_RnfD"/>
    <property type="match status" value="1"/>
</dbReference>
<name>I5AVS0_EUBC6</name>
<dbReference type="eggNOG" id="COG4658">
    <property type="taxonomic scope" value="Bacteria"/>
</dbReference>
<feature type="transmembrane region" description="Helical" evidence="10">
    <location>
        <begin position="216"/>
        <end position="234"/>
    </location>
</feature>
<reference evidence="11 12" key="2">
    <citation type="submission" date="2012-02" db="EMBL/GenBank/DDBJ databases">
        <title>Improved High-Quality Draft sequence of Eubacterium cellulosolvens 6.</title>
        <authorList>
            <consortium name="US DOE Joint Genome Institute"/>
            <person name="Lucas S."/>
            <person name="Han J."/>
            <person name="Lapidus A."/>
            <person name="Cheng J.-F."/>
            <person name="Goodwin L."/>
            <person name="Pitluck S."/>
            <person name="Peters L."/>
            <person name="Mikhailova N."/>
            <person name="Gu W."/>
            <person name="Detter J.C."/>
            <person name="Han C."/>
            <person name="Tapia R."/>
            <person name="Land M."/>
            <person name="Hauser L."/>
            <person name="Kyrpides N."/>
            <person name="Ivanova N."/>
            <person name="Pagani I."/>
            <person name="Johnson E."/>
            <person name="Mukhopadhyay B."/>
            <person name="Anderson I."/>
            <person name="Woyke T."/>
        </authorList>
    </citation>
    <scope>NUCLEOTIDE SEQUENCE [LARGE SCALE GENOMIC DNA]</scope>
    <source>
        <strain evidence="11 12">6</strain>
    </source>
</reference>
<dbReference type="EMBL" id="CM001487">
    <property type="protein sequence ID" value="EIM57893.1"/>
    <property type="molecule type" value="Genomic_DNA"/>
</dbReference>
<evidence type="ECO:0000256" key="8">
    <source>
        <dbReference type="ARBA" id="ARBA00022989"/>
    </source>
</evidence>
<evidence type="ECO:0000256" key="10">
    <source>
        <dbReference type="HAMAP-Rule" id="MF_00462"/>
    </source>
</evidence>
<dbReference type="STRING" id="633697.EubceDRAFT1_2133"/>
<dbReference type="PANTHER" id="PTHR30578">
    <property type="entry name" value="ELECTRON TRANSPORT COMPLEX PROTEIN RNFD"/>
    <property type="match status" value="1"/>
</dbReference>
<keyword evidence="7 10" id="KW-0249">Electron transport</keyword>
<evidence type="ECO:0000256" key="4">
    <source>
        <dbReference type="ARBA" id="ARBA00022643"/>
    </source>
</evidence>
<evidence type="ECO:0000313" key="12">
    <source>
        <dbReference type="Proteomes" id="UP000005753"/>
    </source>
</evidence>
<evidence type="ECO:0000256" key="1">
    <source>
        <dbReference type="ARBA" id="ARBA00022448"/>
    </source>
</evidence>
<organism evidence="11 12">
    <name type="scientific">Eubacterium cellulosolvens (strain ATCC 43171 / JCM 9499 / 6)</name>
    <name type="common">Cillobacterium cellulosolvens</name>
    <dbReference type="NCBI Taxonomy" id="633697"/>
    <lineage>
        <taxon>Bacteria</taxon>
        <taxon>Bacillati</taxon>
        <taxon>Bacillota</taxon>
        <taxon>Clostridia</taxon>
        <taxon>Eubacteriales</taxon>
        <taxon>Eubacteriaceae</taxon>
        <taxon>Eubacterium</taxon>
    </lineage>
</organism>
<dbReference type="Proteomes" id="UP000005753">
    <property type="component" value="Chromosome"/>
</dbReference>
<keyword evidence="12" id="KW-1185">Reference proteome</keyword>
<evidence type="ECO:0000256" key="6">
    <source>
        <dbReference type="ARBA" id="ARBA00022967"/>
    </source>
</evidence>
<comment type="cofactor">
    <cofactor evidence="10">
        <name>FMN</name>
        <dbReference type="ChEBI" id="CHEBI:58210"/>
    </cofactor>
</comment>
<feature type="transmembrane region" description="Helical" evidence="10">
    <location>
        <begin position="125"/>
        <end position="144"/>
    </location>
</feature>
<dbReference type="InterPro" id="IPR011303">
    <property type="entry name" value="RnfD_bac"/>
</dbReference>
<dbReference type="EC" id="7.-.-.-" evidence="10"/>
<keyword evidence="9 10" id="KW-0472">Membrane</keyword>
<dbReference type="NCBIfam" id="TIGR01946">
    <property type="entry name" value="rnfD"/>
    <property type="match status" value="1"/>
</dbReference>
<feature type="transmembrane region" description="Helical" evidence="10">
    <location>
        <begin position="95"/>
        <end position="113"/>
    </location>
</feature>
<comment type="function">
    <text evidence="10">Part of a membrane-bound complex that couples electron transfer with translocation of ions across the membrane.</text>
</comment>
<dbReference type="InterPro" id="IPR004338">
    <property type="entry name" value="NqrB/RnfD"/>
</dbReference>
<feature type="transmembrane region" description="Helical" evidence="10">
    <location>
        <begin position="272"/>
        <end position="291"/>
    </location>
</feature>
<comment type="subunit">
    <text evidence="10">The complex is composed of six subunits: RnfA, RnfB, RnfC, RnfD, RnfE and RnfG.</text>
</comment>
<evidence type="ECO:0000256" key="3">
    <source>
        <dbReference type="ARBA" id="ARBA00022630"/>
    </source>
</evidence>
<reference evidence="11 12" key="1">
    <citation type="submission" date="2010-08" db="EMBL/GenBank/DDBJ databases">
        <authorList>
            <consortium name="US DOE Joint Genome Institute (JGI-PGF)"/>
            <person name="Lucas S."/>
            <person name="Copeland A."/>
            <person name="Lapidus A."/>
            <person name="Cheng J.-F."/>
            <person name="Bruce D."/>
            <person name="Goodwin L."/>
            <person name="Pitluck S."/>
            <person name="Land M.L."/>
            <person name="Hauser L."/>
            <person name="Chang Y.-J."/>
            <person name="Anderson I.J."/>
            <person name="Johnson E."/>
            <person name="Mulhopadhyay B."/>
            <person name="Kyrpides N."/>
            <person name="Woyke T.J."/>
        </authorList>
    </citation>
    <scope>NUCLEOTIDE SEQUENCE [LARGE SCALE GENOMIC DNA]</scope>
    <source>
        <strain evidence="11 12">6</strain>
    </source>
</reference>
<keyword evidence="1 10" id="KW-0813">Transport</keyword>
<accession>I5AVS0</accession>
<proteinExistence type="inferred from homology"/>
<keyword evidence="8 10" id="KW-1133">Transmembrane helix</keyword>
<evidence type="ECO:0000256" key="7">
    <source>
        <dbReference type="ARBA" id="ARBA00022982"/>
    </source>
</evidence>
<protein>
    <recommendedName>
        <fullName evidence="10">Ion-translocating oxidoreductase complex subunit D</fullName>
        <ecNumber evidence="10">7.-.-.-</ecNumber>
    </recommendedName>
    <alternativeName>
        <fullName evidence="10">Rnf electron transport complex subunit D</fullName>
    </alternativeName>
</protein>
<keyword evidence="3 10" id="KW-0285">Flavoprotein</keyword>
<keyword evidence="6 10" id="KW-1278">Translocase</keyword>
<dbReference type="AlphaFoldDB" id="I5AVS0"/>
<keyword evidence="4 10" id="KW-0288">FMN</keyword>
<dbReference type="PANTHER" id="PTHR30578:SF0">
    <property type="entry name" value="ION-TRANSLOCATING OXIDOREDUCTASE COMPLEX SUBUNIT D"/>
    <property type="match status" value="1"/>
</dbReference>
<evidence type="ECO:0000256" key="5">
    <source>
        <dbReference type="ARBA" id="ARBA00022692"/>
    </source>
</evidence>
<sequence>MSKKYQVSVSPHVRDSITTTKIMLCVILALMPACIYGVFNFGLHALLILCLSTASAVISEALYDLIFGKKSTINDLSAVVTGLLIGMNMPPEIIWWMPVLGSVFAIVVIKMIFGGLGQNFMNPALGARCFLLIAFSSQMTTYAAPSGFTALVKTMPGTPDTLSGATPLAYLKLGYDFDLHALFFGNVQGVIGETSAIALLAGGLFLLLLKIIDWKIPTFYLGSFAILVFITASVKGYDNPLVFTAEELCAGGILLGALFMATDYVTSPVTPVGQMIFGLFLGVMTWLFRMIGSGAEGVSYAIILGNCITPMIEAYTRPRAFGIKKEEKEAKQA</sequence>